<sequence length="39" mass="4354">MVGSRLAVFATLRNLGELRLGPKEPFELSDTFTRTALVF</sequence>
<dbReference type="EMBL" id="LT828648">
    <property type="protein sequence ID" value="SLM47404.1"/>
    <property type="molecule type" value="Genomic_DNA"/>
</dbReference>
<dbReference type="Proteomes" id="UP000192042">
    <property type="component" value="Chromosome I"/>
</dbReference>
<protein>
    <submittedName>
        <fullName evidence="1">Uncharacterized protein</fullName>
    </submittedName>
</protein>
<evidence type="ECO:0000313" key="2">
    <source>
        <dbReference type="Proteomes" id="UP000192042"/>
    </source>
</evidence>
<reference evidence="1 2" key="1">
    <citation type="submission" date="2017-03" db="EMBL/GenBank/DDBJ databases">
        <authorList>
            <person name="Afonso C.L."/>
            <person name="Miller P.J."/>
            <person name="Scott M.A."/>
            <person name="Spackman E."/>
            <person name="Goraichik I."/>
            <person name="Dimitrov K.M."/>
            <person name="Suarez D.L."/>
            <person name="Swayne D.E."/>
        </authorList>
    </citation>
    <scope>NUCLEOTIDE SEQUENCE [LARGE SCALE GENOMIC DNA]</scope>
    <source>
        <strain evidence="1">Genome sequencing of Nitrospira japonica strain NJ11</strain>
    </source>
</reference>
<proteinExistence type="predicted"/>
<dbReference type="AlphaFoldDB" id="A0A1W1I337"/>
<keyword evidence="2" id="KW-1185">Reference proteome</keyword>
<dbReference type="STRING" id="1325564.NSJP_1232"/>
<organism evidence="1 2">
    <name type="scientific">Nitrospira japonica</name>
    <dbReference type="NCBI Taxonomy" id="1325564"/>
    <lineage>
        <taxon>Bacteria</taxon>
        <taxon>Pseudomonadati</taxon>
        <taxon>Nitrospirota</taxon>
        <taxon>Nitrospiria</taxon>
        <taxon>Nitrospirales</taxon>
        <taxon>Nitrospiraceae</taxon>
        <taxon>Nitrospira</taxon>
    </lineage>
</organism>
<dbReference type="KEGG" id="nja:NSJP_1232"/>
<name>A0A1W1I337_9BACT</name>
<evidence type="ECO:0000313" key="1">
    <source>
        <dbReference type="EMBL" id="SLM47404.1"/>
    </source>
</evidence>
<gene>
    <name evidence="1" type="ORF">NSJP_1232</name>
</gene>
<accession>A0A1W1I337</accession>